<evidence type="ECO:0000313" key="4">
    <source>
        <dbReference type="Proteomes" id="UP000321514"/>
    </source>
</evidence>
<dbReference type="RefSeq" id="WP_046713671.1">
    <property type="nucleotide sequence ID" value="NZ_BJXR01000059.1"/>
</dbReference>
<evidence type="ECO:0000313" key="2">
    <source>
        <dbReference type="EMBL" id="SEU27170.1"/>
    </source>
</evidence>
<keyword evidence="3" id="KW-1185">Reference proteome</keyword>
<gene>
    <name evidence="1" type="ORF">MFU01_72780</name>
    <name evidence="2" type="ORF">SAMN05443572_107398</name>
</gene>
<proteinExistence type="predicted"/>
<reference evidence="1 4" key="2">
    <citation type="submission" date="2019-07" db="EMBL/GenBank/DDBJ databases">
        <title>Whole genome shotgun sequence of Myxococcus fulvus NBRC 100333.</title>
        <authorList>
            <person name="Hosoyama A."/>
            <person name="Uohara A."/>
            <person name="Ohji S."/>
            <person name="Ichikawa N."/>
        </authorList>
    </citation>
    <scope>NUCLEOTIDE SEQUENCE [LARGE SCALE GENOMIC DNA]</scope>
    <source>
        <strain evidence="1 4">NBRC 100333</strain>
    </source>
</reference>
<dbReference type="EMBL" id="FOIB01000007">
    <property type="protein sequence ID" value="SEU27170.1"/>
    <property type="molecule type" value="Genomic_DNA"/>
</dbReference>
<dbReference type="Proteomes" id="UP000183760">
    <property type="component" value="Unassembled WGS sequence"/>
</dbReference>
<comment type="caution">
    <text evidence="1">The sequence shown here is derived from an EMBL/GenBank/DDBJ whole genome shotgun (WGS) entry which is preliminary data.</text>
</comment>
<accession>A0A511TDK0</accession>
<reference evidence="2 3" key="1">
    <citation type="submission" date="2016-10" db="EMBL/GenBank/DDBJ databases">
        <authorList>
            <person name="Varghese N."/>
            <person name="Submissions S."/>
        </authorList>
    </citation>
    <scope>NUCLEOTIDE SEQUENCE [LARGE SCALE GENOMIC DNA]</scope>
    <source>
        <strain evidence="2 3">DSM 16525</strain>
    </source>
</reference>
<evidence type="ECO:0000313" key="1">
    <source>
        <dbReference type="EMBL" id="GEN12241.1"/>
    </source>
</evidence>
<sequence length="105" mass="11759">MNDIHSLRTHLALNGRMRLEFHAALSRFFKEQGVPLDERILDSATLATEEELMARSLAAASPTPSAQTYAAPYAMSAYAAYPSYWGWAPAWYAYPYASYYLASGR</sequence>
<evidence type="ECO:0000313" key="3">
    <source>
        <dbReference type="Proteomes" id="UP000183760"/>
    </source>
</evidence>
<dbReference type="STRING" id="1334629.MFUL124B02_21400"/>
<dbReference type="Proteomes" id="UP000321514">
    <property type="component" value="Unassembled WGS sequence"/>
</dbReference>
<name>A0A511TDK0_MYXFU</name>
<protein>
    <submittedName>
        <fullName evidence="1">Uncharacterized protein</fullName>
    </submittedName>
</protein>
<dbReference type="AlphaFoldDB" id="A0A511TDK0"/>
<dbReference type="EMBL" id="BJXR01000059">
    <property type="protein sequence ID" value="GEN12241.1"/>
    <property type="molecule type" value="Genomic_DNA"/>
</dbReference>
<organism evidence="1 4">
    <name type="scientific">Myxococcus fulvus</name>
    <dbReference type="NCBI Taxonomy" id="33"/>
    <lineage>
        <taxon>Bacteria</taxon>
        <taxon>Pseudomonadati</taxon>
        <taxon>Myxococcota</taxon>
        <taxon>Myxococcia</taxon>
        <taxon>Myxococcales</taxon>
        <taxon>Cystobacterineae</taxon>
        <taxon>Myxococcaceae</taxon>
        <taxon>Myxococcus</taxon>
    </lineage>
</organism>